<evidence type="ECO:0000313" key="6">
    <source>
        <dbReference type="Proteomes" id="UP000095591"/>
    </source>
</evidence>
<keyword evidence="3" id="KW-0804">Transcription</keyword>
<sequence>MNANLPQLDLPRDYVVGNDITEAILNFYKQTCRLKAGIFVLCVEGNLRASINLTEYTLKPNDFITLMPGSIIQFCEQKESFRLSFIGFSSEFMDCVNMIKSTMSTLPTIYENPIISLSEDRADFINDYFHLLERVQAKEKSINREMVKHILLTMIHGISDLYQGKSWPNKITTRSDEIHKKFIQLVMKNYTSKRQTAFYASQLSISPQHLCMIIKQKTGRSVSDIIADMIIMDAKSQLMATDLTIQEISYSLNFPNVSFFGKYFKRYVGVSPQKFRNS</sequence>
<evidence type="ECO:0000313" key="5">
    <source>
        <dbReference type="EMBL" id="CUM82468.1"/>
    </source>
</evidence>
<dbReference type="SUPFAM" id="SSF51215">
    <property type="entry name" value="Regulatory protein AraC"/>
    <property type="match status" value="1"/>
</dbReference>
<dbReference type="PANTHER" id="PTHR43280:SF32">
    <property type="entry name" value="TRANSCRIPTIONAL REGULATORY PROTEIN"/>
    <property type="match status" value="1"/>
</dbReference>
<gene>
    <name evidence="5" type="ORF">ERS852429_00755</name>
</gene>
<dbReference type="InterPro" id="IPR037923">
    <property type="entry name" value="HTH-like"/>
</dbReference>
<dbReference type="SUPFAM" id="SSF46689">
    <property type="entry name" value="Homeodomain-like"/>
    <property type="match status" value="1"/>
</dbReference>
<proteinExistence type="predicted"/>
<dbReference type="PANTHER" id="PTHR43280">
    <property type="entry name" value="ARAC-FAMILY TRANSCRIPTIONAL REGULATOR"/>
    <property type="match status" value="1"/>
</dbReference>
<dbReference type="GO" id="GO:0003700">
    <property type="term" value="F:DNA-binding transcription factor activity"/>
    <property type="evidence" value="ECO:0007669"/>
    <property type="project" value="InterPro"/>
</dbReference>
<dbReference type="InterPro" id="IPR009057">
    <property type="entry name" value="Homeodomain-like_sf"/>
</dbReference>
<name>A0A173RZD1_PARDI</name>
<evidence type="ECO:0000256" key="1">
    <source>
        <dbReference type="ARBA" id="ARBA00023015"/>
    </source>
</evidence>
<dbReference type="SMART" id="SM00342">
    <property type="entry name" value="HTH_ARAC"/>
    <property type="match status" value="1"/>
</dbReference>
<dbReference type="AlphaFoldDB" id="A0A173RZD1"/>
<keyword evidence="2 5" id="KW-0238">DNA-binding</keyword>
<dbReference type="Proteomes" id="UP000095591">
    <property type="component" value="Unassembled WGS sequence"/>
</dbReference>
<dbReference type="GO" id="GO:0043565">
    <property type="term" value="F:sequence-specific DNA binding"/>
    <property type="evidence" value="ECO:0007669"/>
    <property type="project" value="InterPro"/>
</dbReference>
<organism evidence="5 6">
    <name type="scientific">Parabacteroides distasonis</name>
    <dbReference type="NCBI Taxonomy" id="823"/>
    <lineage>
        <taxon>Bacteria</taxon>
        <taxon>Pseudomonadati</taxon>
        <taxon>Bacteroidota</taxon>
        <taxon>Bacteroidia</taxon>
        <taxon>Bacteroidales</taxon>
        <taxon>Tannerellaceae</taxon>
        <taxon>Parabacteroides</taxon>
    </lineage>
</organism>
<feature type="domain" description="HTH araC/xylS-type" evidence="4">
    <location>
        <begin position="180"/>
        <end position="278"/>
    </location>
</feature>
<dbReference type="PROSITE" id="PS01124">
    <property type="entry name" value="HTH_ARAC_FAMILY_2"/>
    <property type="match status" value="1"/>
</dbReference>
<reference evidence="5 6" key="1">
    <citation type="submission" date="2015-09" db="EMBL/GenBank/DDBJ databases">
        <authorList>
            <consortium name="Pathogen Informatics"/>
        </authorList>
    </citation>
    <scope>NUCLEOTIDE SEQUENCE [LARGE SCALE GENOMIC DNA]</scope>
    <source>
        <strain evidence="5 6">2789STDY5608872</strain>
    </source>
</reference>
<protein>
    <submittedName>
        <fullName evidence="5">DNA-binding transcriptional regulator AraC</fullName>
    </submittedName>
</protein>
<evidence type="ECO:0000256" key="2">
    <source>
        <dbReference type="ARBA" id="ARBA00023125"/>
    </source>
</evidence>
<keyword evidence="1" id="KW-0805">Transcription regulation</keyword>
<accession>A0A173RZD1</accession>
<dbReference type="EMBL" id="CYXP01000001">
    <property type="protein sequence ID" value="CUM82468.1"/>
    <property type="molecule type" value="Genomic_DNA"/>
</dbReference>
<dbReference type="RefSeq" id="WP_057318795.1">
    <property type="nucleotide sequence ID" value="NZ_CYXP01000001.1"/>
</dbReference>
<dbReference type="Pfam" id="PF12833">
    <property type="entry name" value="HTH_18"/>
    <property type="match status" value="1"/>
</dbReference>
<dbReference type="Gene3D" id="1.10.10.60">
    <property type="entry name" value="Homeodomain-like"/>
    <property type="match status" value="1"/>
</dbReference>
<evidence type="ECO:0000259" key="4">
    <source>
        <dbReference type="PROSITE" id="PS01124"/>
    </source>
</evidence>
<evidence type="ECO:0000256" key="3">
    <source>
        <dbReference type="ARBA" id="ARBA00023163"/>
    </source>
</evidence>
<dbReference type="InterPro" id="IPR018060">
    <property type="entry name" value="HTH_AraC"/>
</dbReference>